<keyword evidence="2" id="KW-0472">Membrane</keyword>
<evidence type="ECO:0000256" key="2">
    <source>
        <dbReference type="SAM" id="Phobius"/>
    </source>
</evidence>
<organism evidence="3 5">
    <name type="scientific">Paracidovorax citrulli</name>
    <name type="common">Acidovorax citrulli</name>
    <dbReference type="NCBI Taxonomy" id="80869"/>
    <lineage>
        <taxon>Bacteria</taxon>
        <taxon>Pseudomonadati</taxon>
        <taxon>Pseudomonadota</taxon>
        <taxon>Betaproteobacteria</taxon>
        <taxon>Burkholderiales</taxon>
        <taxon>Comamonadaceae</taxon>
        <taxon>Paracidovorax</taxon>
    </lineage>
</organism>
<reference evidence="3 5" key="1">
    <citation type="submission" date="2023-06" db="EMBL/GenBank/DDBJ databases">
        <authorList>
            <person name="Ham H."/>
            <person name="Park D.S."/>
        </authorList>
    </citation>
    <scope>NUCLEOTIDE SEQUENCE [LARGE SCALE GENOMIC DNA]</scope>
    <source>
        <strain evidence="3 5">KACC 17005</strain>
    </source>
</reference>
<keyword evidence="2" id="KW-0812">Transmembrane</keyword>
<evidence type="ECO:0000313" key="5">
    <source>
        <dbReference type="Proteomes" id="UP001242732"/>
    </source>
</evidence>
<gene>
    <name evidence="3" type="ORF">QRO08_15735</name>
    <name evidence="4" type="ORF">QRO08_16595</name>
</gene>
<dbReference type="RefSeq" id="WP_011794769.1">
    <property type="nucleotide sequence ID" value="NZ_CP023687.1"/>
</dbReference>
<name>A0ABY9AK01_PARCI</name>
<evidence type="ECO:0000313" key="4">
    <source>
        <dbReference type="EMBL" id="WIY47447.1"/>
    </source>
</evidence>
<evidence type="ECO:0008006" key="6">
    <source>
        <dbReference type="Google" id="ProtNLM"/>
    </source>
</evidence>
<feature type="coiled-coil region" evidence="1">
    <location>
        <begin position="57"/>
        <end position="119"/>
    </location>
</feature>
<dbReference type="Gene3D" id="1.20.5.340">
    <property type="match status" value="1"/>
</dbReference>
<evidence type="ECO:0000256" key="1">
    <source>
        <dbReference type="SAM" id="Coils"/>
    </source>
</evidence>
<evidence type="ECO:0000313" key="3">
    <source>
        <dbReference type="EMBL" id="WIY47280.1"/>
    </source>
</evidence>
<dbReference type="Proteomes" id="UP001242732">
    <property type="component" value="Chromosome"/>
</dbReference>
<keyword evidence="1" id="KW-0175">Coiled coil</keyword>
<protein>
    <recommendedName>
        <fullName evidence="6">Chemotaxis protein</fullName>
    </recommendedName>
</protein>
<dbReference type="EMBL" id="CP127363">
    <property type="protein sequence ID" value="WIY47447.1"/>
    <property type="molecule type" value="Genomic_DNA"/>
</dbReference>
<feature type="transmembrane region" description="Helical" evidence="2">
    <location>
        <begin position="12"/>
        <end position="29"/>
    </location>
</feature>
<keyword evidence="2" id="KW-1133">Transmembrane helix</keyword>
<dbReference type="EMBL" id="CP127363">
    <property type="protein sequence ID" value="WIY47280.1"/>
    <property type="molecule type" value="Genomic_DNA"/>
</dbReference>
<accession>A0ABY9AK01</accession>
<proteinExistence type="predicted"/>
<keyword evidence="5" id="KW-1185">Reference proteome</keyword>
<sequence length="124" mass="13286">MPEVNALPGGWWTVVGGTLGTIAAAGMYLRQYLSGAAAQRASDAGQITALGVYQKLLEDAIKRAADAETRADGFAKERNEALQNLGRMEGRLAAVQQQLEEALARIAELTTQVTQLREQVDAKT</sequence>